<comment type="caution">
    <text evidence="5">The sequence shown here is derived from an EMBL/GenBank/DDBJ whole genome shotgun (WGS) entry which is preliminary data.</text>
</comment>
<dbReference type="PROSITE" id="PS00198">
    <property type="entry name" value="4FE4S_FER_1"/>
    <property type="match status" value="1"/>
</dbReference>
<dbReference type="GO" id="GO:0046872">
    <property type="term" value="F:metal ion binding"/>
    <property type="evidence" value="ECO:0007669"/>
    <property type="project" value="UniProtKB-KW"/>
</dbReference>
<evidence type="ECO:0000313" key="6">
    <source>
        <dbReference type="EMBL" id="HFJ53199.1"/>
    </source>
</evidence>
<dbReference type="PANTHER" id="PTHR40447">
    <property type="entry name" value="ANAEROBIC SULFITE REDUCTASE SUBUNIT A"/>
    <property type="match status" value="1"/>
</dbReference>
<dbReference type="Gene3D" id="1.10.1060.10">
    <property type="entry name" value="Alpha-helical ferredoxin"/>
    <property type="match status" value="1"/>
</dbReference>
<sequence>MKHRLITRKQLNELLDRLAQEVCLYAPVRDKTGTSWAEIRRADEACLDEVNTVEPAKGFVFPRCEVLLRFDPQGNPVEPEPPPQQVVFGIRPCDARGIAFLVKFYTQEGRTDPYVRARREKTTLIGVACTRTAPTCFCLGVGGSPQGSEGLDLLLVELGEELLAEPVTEKGERLVADLPPAEEKHLTAAEEQRKKVEAEISLRIDTRKLQELLPGLYDTPLWQTLALTCVNCGACTFLCPTCHCFDVTDETVRGRTVRCRVWDSCQFALYSRHASGHNPRHDPASRYRNRIMDKFYYTVEQAGMVSCVGCGRCIISCPAGIDIRQTVGTVQNSKCKLKNEK</sequence>
<organism evidence="5">
    <name type="scientific">candidate division WOR-3 bacterium</name>
    <dbReference type="NCBI Taxonomy" id="2052148"/>
    <lineage>
        <taxon>Bacteria</taxon>
        <taxon>Bacteria division WOR-3</taxon>
    </lineage>
</organism>
<keyword evidence="1" id="KW-0479">Metal-binding</keyword>
<accession>A0A7C1NEH0</accession>
<dbReference type="PANTHER" id="PTHR40447:SF1">
    <property type="entry name" value="ANAEROBIC SULFITE REDUCTASE SUBUNIT A"/>
    <property type="match status" value="1"/>
</dbReference>
<evidence type="ECO:0000256" key="2">
    <source>
        <dbReference type="ARBA" id="ARBA00023004"/>
    </source>
</evidence>
<evidence type="ECO:0000256" key="1">
    <source>
        <dbReference type="ARBA" id="ARBA00022723"/>
    </source>
</evidence>
<dbReference type="Pfam" id="PF17179">
    <property type="entry name" value="Fer4_22"/>
    <property type="match status" value="1"/>
</dbReference>
<reference evidence="5" key="1">
    <citation type="journal article" date="2020" name="mSystems">
        <title>Genome- and Community-Level Interaction Insights into Carbon Utilization and Element Cycling Functions of Hydrothermarchaeota in Hydrothermal Sediment.</title>
        <authorList>
            <person name="Zhou Z."/>
            <person name="Liu Y."/>
            <person name="Xu W."/>
            <person name="Pan J."/>
            <person name="Luo Z.H."/>
            <person name="Li M."/>
        </authorList>
    </citation>
    <scope>NUCLEOTIDE SEQUENCE [LARGE SCALE GENOMIC DNA]</scope>
    <source>
        <strain evidence="5">SpSt-265</strain>
        <strain evidence="6">SpSt-465</strain>
    </source>
</reference>
<keyword evidence="2" id="KW-0408">Iron</keyword>
<evidence type="ECO:0000256" key="3">
    <source>
        <dbReference type="ARBA" id="ARBA00023014"/>
    </source>
</evidence>
<evidence type="ECO:0000259" key="4">
    <source>
        <dbReference type="PROSITE" id="PS51379"/>
    </source>
</evidence>
<proteinExistence type="predicted"/>
<dbReference type="InterPro" id="IPR009051">
    <property type="entry name" value="Helical_ferredxn"/>
</dbReference>
<gene>
    <name evidence="5" type="ORF">ENP94_05745</name>
    <name evidence="6" type="ORF">ENS16_00710</name>
</gene>
<feature type="domain" description="4Fe-4S ferredoxin-type" evidence="4">
    <location>
        <begin position="295"/>
        <end position="326"/>
    </location>
</feature>
<dbReference type="InterPro" id="IPR017900">
    <property type="entry name" value="4Fe4S_Fe_S_CS"/>
</dbReference>
<evidence type="ECO:0000313" key="5">
    <source>
        <dbReference type="EMBL" id="HEA87498.1"/>
    </source>
</evidence>
<dbReference type="GO" id="GO:0051536">
    <property type="term" value="F:iron-sulfur cluster binding"/>
    <property type="evidence" value="ECO:0007669"/>
    <property type="project" value="UniProtKB-KW"/>
</dbReference>
<feature type="domain" description="4Fe-4S ferredoxin-type" evidence="4">
    <location>
        <begin position="218"/>
        <end position="250"/>
    </location>
</feature>
<dbReference type="PROSITE" id="PS51379">
    <property type="entry name" value="4FE4S_FER_2"/>
    <property type="match status" value="2"/>
</dbReference>
<dbReference type="AlphaFoldDB" id="A0A7C1NEH0"/>
<dbReference type="EMBL" id="DSLG01000007">
    <property type="protein sequence ID" value="HEA87498.1"/>
    <property type="molecule type" value="Genomic_DNA"/>
</dbReference>
<dbReference type="InterPro" id="IPR017896">
    <property type="entry name" value="4Fe4S_Fe-S-bd"/>
</dbReference>
<dbReference type="EMBL" id="DSTU01000001">
    <property type="protein sequence ID" value="HFJ53199.1"/>
    <property type="molecule type" value="Genomic_DNA"/>
</dbReference>
<keyword evidence="3" id="KW-0411">Iron-sulfur</keyword>
<name>A0A7C1NEH0_UNCW3</name>
<dbReference type="SUPFAM" id="SSF46548">
    <property type="entry name" value="alpha-helical ferredoxin"/>
    <property type="match status" value="1"/>
</dbReference>
<protein>
    <submittedName>
        <fullName evidence="5">4Fe-4S ferredoxin</fullName>
    </submittedName>
</protein>